<dbReference type="HOGENOM" id="CLU_1855227_0_0_1"/>
<dbReference type="AlphaFoldDB" id="N1PEY7"/>
<reference evidence="1 2" key="2">
    <citation type="journal article" date="2012" name="PLoS Pathog.">
        <title>Diverse lifestyles and strategies of plant pathogenesis encoded in the genomes of eighteen Dothideomycetes fungi.</title>
        <authorList>
            <person name="Ohm R.A."/>
            <person name="Feau N."/>
            <person name="Henrissat B."/>
            <person name="Schoch C.L."/>
            <person name="Horwitz B.A."/>
            <person name="Barry K.W."/>
            <person name="Condon B.J."/>
            <person name="Copeland A.C."/>
            <person name="Dhillon B."/>
            <person name="Glaser F."/>
            <person name="Hesse C.N."/>
            <person name="Kosti I."/>
            <person name="LaButti K."/>
            <person name="Lindquist E.A."/>
            <person name="Lucas S."/>
            <person name="Salamov A.A."/>
            <person name="Bradshaw R.E."/>
            <person name="Ciuffetti L."/>
            <person name="Hamelin R.C."/>
            <person name="Kema G.H.J."/>
            <person name="Lawrence C."/>
            <person name="Scott J.A."/>
            <person name="Spatafora J.W."/>
            <person name="Turgeon B.G."/>
            <person name="de Wit P.J.G.M."/>
            <person name="Zhong S."/>
            <person name="Goodwin S.B."/>
            <person name="Grigoriev I.V."/>
        </authorList>
    </citation>
    <scope>NUCLEOTIDE SEQUENCE [LARGE SCALE GENOMIC DNA]</scope>
    <source>
        <strain evidence="2">NZE10 / CBS 128990</strain>
    </source>
</reference>
<organism evidence="1 2">
    <name type="scientific">Dothistroma septosporum (strain NZE10 / CBS 128990)</name>
    <name type="common">Red band needle blight fungus</name>
    <name type="synonym">Mycosphaerella pini</name>
    <dbReference type="NCBI Taxonomy" id="675120"/>
    <lineage>
        <taxon>Eukaryota</taxon>
        <taxon>Fungi</taxon>
        <taxon>Dikarya</taxon>
        <taxon>Ascomycota</taxon>
        <taxon>Pezizomycotina</taxon>
        <taxon>Dothideomycetes</taxon>
        <taxon>Dothideomycetidae</taxon>
        <taxon>Mycosphaerellales</taxon>
        <taxon>Mycosphaerellaceae</taxon>
        <taxon>Dothistroma</taxon>
    </lineage>
</organism>
<dbReference type="Proteomes" id="UP000016933">
    <property type="component" value="Unassembled WGS sequence"/>
</dbReference>
<accession>N1PEY7</accession>
<proteinExistence type="predicted"/>
<keyword evidence="2" id="KW-1185">Reference proteome</keyword>
<dbReference type="EMBL" id="KB446544">
    <property type="protein sequence ID" value="EME40150.1"/>
    <property type="molecule type" value="Genomic_DNA"/>
</dbReference>
<evidence type="ECO:0000313" key="2">
    <source>
        <dbReference type="Proteomes" id="UP000016933"/>
    </source>
</evidence>
<reference evidence="2" key="1">
    <citation type="journal article" date="2012" name="PLoS Genet.">
        <title>The genomes of the fungal plant pathogens Cladosporium fulvum and Dothistroma septosporum reveal adaptation to different hosts and lifestyles but also signatures of common ancestry.</title>
        <authorList>
            <person name="de Wit P.J.G.M."/>
            <person name="van der Burgt A."/>
            <person name="Oekmen B."/>
            <person name="Stergiopoulos I."/>
            <person name="Abd-Elsalam K.A."/>
            <person name="Aerts A.L."/>
            <person name="Bahkali A.H."/>
            <person name="Beenen H.G."/>
            <person name="Chettri P."/>
            <person name="Cox M.P."/>
            <person name="Datema E."/>
            <person name="de Vries R.P."/>
            <person name="Dhillon B."/>
            <person name="Ganley A.R."/>
            <person name="Griffiths S.A."/>
            <person name="Guo Y."/>
            <person name="Hamelin R.C."/>
            <person name="Henrissat B."/>
            <person name="Kabir M.S."/>
            <person name="Jashni M.K."/>
            <person name="Kema G."/>
            <person name="Klaubauf S."/>
            <person name="Lapidus A."/>
            <person name="Levasseur A."/>
            <person name="Lindquist E."/>
            <person name="Mehrabi R."/>
            <person name="Ohm R.A."/>
            <person name="Owen T.J."/>
            <person name="Salamov A."/>
            <person name="Schwelm A."/>
            <person name="Schijlen E."/>
            <person name="Sun H."/>
            <person name="van den Burg H.A."/>
            <person name="van Ham R.C.H.J."/>
            <person name="Zhang S."/>
            <person name="Goodwin S.B."/>
            <person name="Grigoriev I.V."/>
            <person name="Collemare J."/>
            <person name="Bradshaw R.E."/>
        </authorList>
    </citation>
    <scope>NUCLEOTIDE SEQUENCE [LARGE SCALE GENOMIC DNA]</scope>
    <source>
        <strain evidence="2">NZE10 / CBS 128990</strain>
    </source>
</reference>
<gene>
    <name evidence="1" type="ORF">DOTSEDRAFT_74848</name>
</gene>
<sequence>MKILLTQLQRLDISARPCLAWTGYSASGITNSGLLSTSTWLGCSFVCTKAAPARILTRRPCAQHVRAKHEAARFFGRICSHIFERLDHRSRHEDVHVPRWNRCTVCDKHVKARSMDMYLWTASHKRCSGNSEATLLFY</sequence>
<protein>
    <submittedName>
        <fullName evidence="1">Uncharacterized protein</fullName>
    </submittedName>
</protein>
<name>N1PEY7_DOTSN</name>
<evidence type="ECO:0000313" key="1">
    <source>
        <dbReference type="EMBL" id="EME40150.1"/>
    </source>
</evidence>